<gene>
    <name evidence="2" type="ORF">NCTC11088_01348</name>
</gene>
<dbReference type="InterPro" id="IPR019734">
    <property type="entry name" value="TPR_rpt"/>
</dbReference>
<keyword evidence="2" id="KW-0808">Transferase</keyword>
<dbReference type="Proteomes" id="UP000254777">
    <property type="component" value="Unassembled WGS sequence"/>
</dbReference>
<dbReference type="Gene3D" id="1.25.40.10">
    <property type="entry name" value="Tetratricopeptide repeat domain"/>
    <property type="match status" value="2"/>
</dbReference>
<evidence type="ECO:0000259" key="1">
    <source>
        <dbReference type="Pfam" id="PF13228"/>
    </source>
</evidence>
<accession>A0A379DCP1</accession>
<dbReference type="PANTHER" id="PTHR19959:SF119">
    <property type="entry name" value="FUNGAL LIPASE-LIKE DOMAIN-CONTAINING PROTEIN"/>
    <property type="match status" value="1"/>
</dbReference>
<dbReference type="EMBL" id="UGTH01000001">
    <property type="protein sequence ID" value="SUB75550.1"/>
    <property type="molecule type" value="Genomic_DNA"/>
</dbReference>
<dbReference type="InterPro" id="IPR011990">
    <property type="entry name" value="TPR-like_helical_dom_sf"/>
</dbReference>
<reference evidence="2 3" key="1">
    <citation type="submission" date="2018-06" db="EMBL/GenBank/DDBJ databases">
        <authorList>
            <consortium name="Pathogen Informatics"/>
            <person name="Doyle S."/>
        </authorList>
    </citation>
    <scope>NUCLEOTIDE SEQUENCE [LARGE SCALE GENOMIC DNA]</scope>
    <source>
        <strain evidence="2 3">NCTC11088</strain>
    </source>
</reference>
<sequence>MNNIKILQEQYKTLLKQGKEKDILPIIEKCIKLSVNENNIVKLIELLNDYGGALRNTGNYKKSISTLLLAKELIEKENLKNTEAYANTLANLGNAYRLKEDYKKSIEYFSLANIIFEQIHSYGYSYAANLNNLSLLFITLKFWDKAYDLLKKAETILLGLPEYKIQLATTYNNLYEVALNLEKFDESKYCLFKAEEILSLNINANNPLYASVLNNLGDYYFRKKDYQNSLKLYKLSKNFITNTYGIDSEAYKIVLKNIKKIESFIEDSSKRISGLDRSENFFNNYVSDYVLKHHKDLWNISCFGLVGEGSECYGYDDYISEDHNFETKCYWFLPKSAYNVIKNKKIEINSNLLFIKSIESFYKYYTLFEEGPVTISEYRKVPQDLLSLATNGKIFLDNLGYFTKIRNRLLNYYPQDLVYKKIAYCCNKAAQAGQYNYERCLKRNNYFGAQISLSEFLENYCELIHLINKKFMPFYKWQYRSLENLKLLGYESKCKIDDLLSLNDKTDSIKKIKIIEELCVLFANYLRENKISKTADNFLLRHSSEIVENIHDNNLKNENTWIK</sequence>
<proteinExistence type="predicted"/>
<dbReference type="AlphaFoldDB" id="A0A379DCP1"/>
<name>A0A379DCP1_9FIRM</name>
<dbReference type="Pfam" id="PF13228">
    <property type="entry name" value="DUF4037"/>
    <property type="match status" value="1"/>
</dbReference>
<evidence type="ECO:0000313" key="3">
    <source>
        <dbReference type="Proteomes" id="UP000254777"/>
    </source>
</evidence>
<protein>
    <submittedName>
        <fullName evidence="2">Predicted O-linked N-acetylglucosamine transferase, SPINDLY family</fullName>
    </submittedName>
</protein>
<evidence type="ECO:0000313" key="2">
    <source>
        <dbReference type="EMBL" id="SUB75550.1"/>
    </source>
</evidence>
<dbReference type="InterPro" id="IPR025117">
    <property type="entry name" value="DUF4037"/>
</dbReference>
<dbReference type="Pfam" id="PF13424">
    <property type="entry name" value="TPR_12"/>
    <property type="match status" value="2"/>
</dbReference>
<dbReference type="RefSeq" id="WP_115312123.1">
    <property type="nucleotide sequence ID" value="NZ_UGTH01000001.1"/>
</dbReference>
<dbReference type="PANTHER" id="PTHR19959">
    <property type="entry name" value="KINESIN LIGHT CHAIN"/>
    <property type="match status" value="1"/>
</dbReference>
<organism evidence="2 3">
    <name type="scientific">Peptoniphilus indolicus</name>
    <dbReference type="NCBI Taxonomy" id="33030"/>
    <lineage>
        <taxon>Bacteria</taxon>
        <taxon>Bacillati</taxon>
        <taxon>Bacillota</taxon>
        <taxon>Tissierellia</taxon>
        <taxon>Tissierellales</taxon>
        <taxon>Peptoniphilaceae</taxon>
        <taxon>Peptoniphilus</taxon>
    </lineage>
</organism>
<dbReference type="GO" id="GO:0016740">
    <property type="term" value="F:transferase activity"/>
    <property type="evidence" value="ECO:0007669"/>
    <property type="project" value="UniProtKB-KW"/>
</dbReference>
<dbReference type="SUPFAM" id="SSF48452">
    <property type="entry name" value="TPR-like"/>
    <property type="match status" value="1"/>
</dbReference>
<dbReference type="SMART" id="SM00028">
    <property type="entry name" value="TPR"/>
    <property type="match status" value="3"/>
</dbReference>
<feature type="domain" description="DUF4037" evidence="1">
    <location>
        <begin position="378"/>
        <end position="477"/>
    </location>
</feature>